<feature type="transmembrane region" description="Helical" evidence="1">
    <location>
        <begin position="6"/>
        <end position="22"/>
    </location>
</feature>
<name>A0A1U9JXJ1_9BURK</name>
<evidence type="ECO:0000313" key="3">
    <source>
        <dbReference type="Proteomes" id="UP000189369"/>
    </source>
</evidence>
<feature type="transmembrane region" description="Helical" evidence="1">
    <location>
        <begin position="29"/>
        <end position="46"/>
    </location>
</feature>
<protein>
    <submittedName>
        <fullName evidence="2">Uncharacterized protein</fullName>
    </submittedName>
</protein>
<accession>A0A1U9JXJ1</accession>
<organism evidence="2 3">
    <name type="scientific">Paenalcaligenes hominis</name>
    <dbReference type="NCBI Taxonomy" id="643674"/>
    <lineage>
        <taxon>Bacteria</taxon>
        <taxon>Pseudomonadati</taxon>
        <taxon>Pseudomonadota</taxon>
        <taxon>Betaproteobacteria</taxon>
        <taxon>Burkholderiales</taxon>
        <taxon>Alcaligenaceae</taxon>
        <taxon>Paenalcaligenes</taxon>
    </lineage>
</organism>
<sequence>MCLHCLIAWVAFVGAIFIFINAEVRIKKVVAVAAIGLGLVWGGAQAESEVSTGSSLIIEYVKENDLKGSDVDEMWIAAWRCYGDNYDVMAGAELKELGVPFEAARRGLNMDEKRARLTEEGYKYKKPMDIEIGNFSGSLEVETC</sequence>
<proteinExistence type="predicted"/>
<dbReference type="KEGG" id="phn:PAEH1_01255"/>
<keyword evidence="1" id="KW-0812">Transmembrane</keyword>
<dbReference type="AlphaFoldDB" id="A0A1U9JXJ1"/>
<keyword evidence="1" id="KW-1133">Transmembrane helix</keyword>
<reference evidence="2 3" key="1">
    <citation type="submission" date="2017-01" db="EMBL/GenBank/DDBJ databases">
        <title>Complete Genome Sequence of Paenalcaligenes hominis, Isolated from a paraplegic Patient with neurogenic bladder.</title>
        <authorList>
            <person name="Mukhopadhyay R."/>
            <person name="Joaquin J."/>
            <person name="Hogue R."/>
            <person name="Kilaru A."/>
            <person name="Jospin G."/>
            <person name="Mars K."/>
            <person name="Eisen J.A."/>
            <person name="Chaturvedi V."/>
        </authorList>
    </citation>
    <scope>NUCLEOTIDE SEQUENCE [LARGE SCALE GENOMIC DNA]</scope>
    <source>
        <strain evidence="2 3">15S00501</strain>
    </source>
</reference>
<dbReference type="STRING" id="643674.PAEH1_01255"/>
<evidence type="ECO:0000256" key="1">
    <source>
        <dbReference type="SAM" id="Phobius"/>
    </source>
</evidence>
<gene>
    <name evidence="2" type="ORF">PAEH1_01255</name>
</gene>
<evidence type="ECO:0000313" key="2">
    <source>
        <dbReference type="EMBL" id="AQS50510.1"/>
    </source>
</evidence>
<keyword evidence="1" id="KW-0472">Membrane</keyword>
<dbReference type="EMBL" id="CP019697">
    <property type="protein sequence ID" value="AQS50510.1"/>
    <property type="molecule type" value="Genomic_DNA"/>
</dbReference>
<dbReference type="Proteomes" id="UP000189369">
    <property type="component" value="Chromosome"/>
</dbReference>